<organism evidence="2">
    <name type="scientific">marine sediment metagenome</name>
    <dbReference type="NCBI Taxonomy" id="412755"/>
    <lineage>
        <taxon>unclassified sequences</taxon>
        <taxon>metagenomes</taxon>
        <taxon>ecological metagenomes</taxon>
    </lineage>
</organism>
<feature type="region of interest" description="Disordered" evidence="1">
    <location>
        <begin position="173"/>
        <end position="205"/>
    </location>
</feature>
<protein>
    <submittedName>
        <fullName evidence="2">Uncharacterized protein</fullName>
    </submittedName>
</protein>
<evidence type="ECO:0000256" key="1">
    <source>
        <dbReference type="SAM" id="MobiDB-lite"/>
    </source>
</evidence>
<proteinExistence type="predicted"/>
<feature type="compositionally biased region" description="Basic and acidic residues" evidence="1">
    <location>
        <begin position="173"/>
        <end position="196"/>
    </location>
</feature>
<sequence>MSDVETTDKQKTEARQSQVLIIKVLGIIEKQKGMKKWKYNVVDNHGNKFLMQTTIEPREFPVTLKVGKKYFIPIVMYKSGKVGNVDGQYMELIENYDEELAKVSTIPVEEQGGNDEQIAKITANDQSHLVGEPYITQEMLDTPNPKAEIMIKKIKKEYQPLEEIPKPLTAMEKMEESKQRFLESRANDKPSQHKDLNSNSGEGSQLAVADEDEFHYQDRKDEDQIIDEIKGRMIDEYVYQFEVDIKKNGIVVGKRTVTGVSYAGIKALVTGRGGYSITTNTIVEVNGIWYAKVIIHDNVKDLDGLGMGECSLGESFARQKAMGKALRNAYRSAIDEGRFKAFCLQWLEENKK</sequence>
<dbReference type="EMBL" id="LAZR01010909">
    <property type="protein sequence ID" value="KKM64389.1"/>
    <property type="molecule type" value="Genomic_DNA"/>
</dbReference>
<gene>
    <name evidence="2" type="ORF">LCGC14_1501920</name>
</gene>
<reference evidence="2" key="1">
    <citation type="journal article" date="2015" name="Nature">
        <title>Complex archaea that bridge the gap between prokaryotes and eukaryotes.</title>
        <authorList>
            <person name="Spang A."/>
            <person name="Saw J.H."/>
            <person name="Jorgensen S.L."/>
            <person name="Zaremba-Niedzwiedzka K."/>
            <person name="Martijn J."/>
            <person name="Lind A.E."/>
            <person name="van Eijk R."/>
            <person name="Schleper C."/>
            <person name="Guy L."/>
            <person name="Ettema T.J."/>
        </authorList>
    </citation>
    <scope>NUCLEOTIDE SEQUENCE</scope>
</reference>
<dbReference type="AlphaFoldDB" id="A0A0F9J3X6"/>
<accession>A0A0F9J3X6</accession>
<evidence type="ECO:0000313" key="2">
    <source>
        <dbReference type="EMBL" id="KKM64389.1"/>
    </source>
</evidence>
<name>A0A0F9J3X6_9ZZZZ</name>
<comment type="caution">
    <text evidence="2">The sequence shown here is derived from an EMBL/GenBank/DDBJ whole genome shotgun (WGS) entry which is preliminary data.</text>
</comment>